<dbReference type="Proteomes" id="UP000220340">
    <property type="component" value="Unassembled WGS sequence"/>
</dbReference>
<accession>A0A1Q4HLC2</accession>
<feature type="domain" description="Dicarboxylate carrier MatC N-terminal" evidence="2">
    <location>
        <begin position="1"/>
        <end position="147"/>
    </location>
</feature>
<gene>
    <name evidence="3" type="ORF">BV510_03355</name>
    <name evidence="4" type="ORF">CRI78_02460</name>
</gene>
<dbReference type="EMBL" id="MIJD01000019">
    <property type="protein sequence ID" value="OPE55743.1"/>
    <property type="molecule type" value="Genomic_DNA"/>
</dbReference>
<feature type="transmembrane region" description="Helical" evidence="1">
    <location>
        <begin position="254"/>
        <end position="272"/>
    </location>
</feature>
<keyword evidence="1" id="KW-1133">Transmembrane helix</keyword>
<organism evidence="4 6">
    <name type="scientific">Mycolicibacterium diernhoferi</name>
    <dbReference type="NCBI Taxonomy" id="1801"/>
    <lineage>
        <taxon>Bacteria</taxon>
        <taxon>Bacillati</taxon>
        <taxon>Actinomycetota</taxon>
        <taxon>Actinomycetes</taxon>
        <taxon>Mycobacteriales</taxon>
        <taxon>Mycobacteriaceae</taxon>
        <taxon>Mycolicibacterium</taxon>
    </lineage>
</organism>
<reference evidence="3 5" key="1">
    <citation type="submission" date="2016-09" db="EMBL/GenBank/DDBJ databases">
        <title>genome sequences of unsequenced Mycobacteria.</title>
        <authorList>
            <person name="Greninger A.L."/>
            <person name="Jerome K.R."/>
            <person name="Mcnair B."/>
            <person name="Wallis C."/>
            <person name="Fang F."/>
        </authorList>
    </citation>
    <scope>NUCLEOTIDE SEQUENCE [LARGE SCALE GENOMIC DNA]</scope>
    <source>
        <strain evidence="3 5">BM1</strain>
    </source>
</reference>
<evidence type="ECO:0000313" key="6">
    <source>
        <dbReference type="Proteomes" id="UP000220340"/>
    </source>
</evidence>
<reference evidence="4 6" key="2">
    <citation type="submission" date="2017-10" db="EMBL/GenBank/DDBJ databases">
        <title>The new phylogeny of genus Mycobacterium.</title>
        <authorList>
            <person name="Tortoli E."/>
            <person name="Trovato A."/>
            <person name="Cirillo D.M."/>
        </authorList>
    </citation>
    <scope>NUCLEOTIDE SEQUENCE [LARGE SCALE GENOMIC DNA]</scope>
    <source>
        <strain evidence="4 6">IP141170001</strain>
    </source>
</reference>
<dbReference type="Proteomes" id="UP000191039">
    <property type="component" value="Unassembled WGS sequence"/>
</dbReference>
<protein>
    <submittedName>
        <fullName evidence="4">C4-dicarboxylate ABC transporter</fullName>
    </submittedName>
</protein>
<dbReference type="RefSeq" id="WP_073853338.1">
    <property type="nucleotide sequence ID" value="NZ_BAAATC010000018.1"/>
</dbReference>
<feature type="transmembrane region" description="Helical" evidence="1">
    <location>
        <begin position="28"/>
        <end position="45"/>
    </location>
</feature>
<feature type="transmembrane region" description="Helical" evidence="1">
    <location>
        <begin position="172"/>
        <end position="193"/>
    </location>
</feature>
<keyword evidence="6" id="KW-1185">Reference proteome</keyword>
<name>A0A1Q4HLC2_9MYCO</name>
<comment type="caution">
    <text evidence="4">The sequence shown here is derived from an EMBL/GenBank/DDBJ whole genome shotgun (WGS) entry which is preliminary data.</text>
</comment>
<feature type="transmembrane region" description="Helical" evidence="1">
    <location>
        <begin position="306"/>
        <end position="323"/>
    </location>
</feature>
<keyword evidence="1" id="KW-0472">Membrane</keyword>
<feature type="transmembrane region" description="Helical" evidence="1">
    <location>
        <begin position="52"/>
        <end position="72"/>
    </location>
</feature>
<evidence type="ECO:0000313" key="3">
    <source>
        <dbReference type="EMBL" id="OPE55743.1"/>
    </source>
</evidence>
<evidence type="ECO:0000259" key="2">
    <source>
        <dbReference type="Pfam" id="PF07158"/>
    </source>
</evidence>
<keyword evidence="1" id="KW-0812">Transmembrane</keyword>
<evidence type="ECO:0000256" key="1">
    <source>
        <dbReference type="SAM" id="Phobius"/>
    </source>
</evidence>
<proteinExistence type="predicted"/>
<feature type="transmembrane region" description="Helical" evidence="1">
    <location>
        <begin position="429"/>
        <end position="452"/>
    </location>
</feature>
<dbReference type="AlphaFoldDB" id="A0A1Q4HLC2"/>
<feature type="transmembrane region" description="Helical" evidence="1">
    <location>
        <begin position="384"/>
        <end position="409"/>
    </location>
</feature>
<evidence type="ECO:0000313" key="4">
    <source>
        <dbReference type="EMBL" id="PEG56249.1"/>
    </source>
</evidence>
<dbReference type="Pfam" id="PF07158">
    <property type="entry name" value="MatC_N"/>
    <property type="match status" value="1"/>
</dbReference>
<dbReference type="EMBL" id="PDCR01000002">
    <property type="protein sequence ID" value="PEG56249.1"/>
    <property type="molecule type" value="Genomic_DNA"/>
</dbReference>
<dbReference type="STRING" id="1801.BRW64_00925"/>
<feature type="transmembrane region" description="Helical" evidence="1">
    <location>
        <begin position="343"/>
        <end position="372"/>
    </location>
</feature>
<dbReference type="InterPro" id="IPR009827">
    <property type="entry name" value="MatC_N"/>
</dbReference>
<dbReference type="OrthoDB" id="8738207at2"/>
<sequence length="453" mass="46254">MTAQLIALGIFIAVFAIAAVRNVNIGIVMFPVACIVGLWLAELSLNEVIAGFPLSILVLLVGVTYFFGIAHSNGTIDWLIRASLAKVGNRDALFPAVFFALTAIISAMGAPLGGLVMAPMGMSIAHKRGIDPMLMALAMGAGLSAGAFAPTSLFGIITWGTANEAGIALSPLLLFSVALILNLVLLAVAYVLFGRRKKFDAEAPAFGRAMVAHGATLRQYGGSTLDIDDTTGGAGDGSDDELVAPGRPTGMQMLTLLMMLILVAAVIVLSLLGLTPDIGVLGYGLGAVAALLDASSGKKAMSRIDWGSVLLVGGIITYVGVLTDMGVVDLLGEGAVHLGSPLVAAILLCAAAALISAFASTTGMLAALVPLALPLIADGGIPGWALICAIGVCASIVDVSPFSTVGATYVATTVDEEARPRMTKLLTRWGLSMVVLGPIVLTLVLILPGMAFS</sequence>
<feature type="transmembrane region" description="Helical" evidence="1">
    <location>
        <begin position="134"/>
        <end position="160"/>
    </location>
</feature>
<feature type="transmembrane region" description="Helical" evidence="1">
    <location>
        <begin position="92"/>
        <end position="113"/>
    </location>
</feature>
<evidence type="ECO:0000313" key="5">
    <source>
        <dbReference type="Proteomes" id="UP000191039"/>
    </source>
</evidence>